<dbReference type="InterPro" id="IPR007488">
    <property type="entry name" value="DUF535"/>
</dbReference>
<evidence type="ECO:0000313" key="1">
    <source>
        <dbReference type="EMBL" id="NDY89996.1"/>
    </source>
</evidence>
<dbReference type="GO" id="GO:0006974">
    <property type="term" value="P:DNA damage response"/>
    <property type="evidence" value="ECO:0007669"/>
    <property type="project" value="TreeGrafter"/>
</dbReference>
<evidence type="ECO:0000313" key="2">
    <source>
        <dbReference type="Proteomes" id="UP000484255"/>
    </source>
</evidence>
<dbReference type="PANTHER" id="PTHR38785:SF1">
    <property type="entry name" value="HOMOLOG OF VIRK"/>
    <property type="match status" value="1"/>
</dbReference>
<accession>A0A7C9PEN6</accession>
<dbReference type="PANTHER" id="PTHR38785">
    <property type="entry name" value="HOMOLOG OF VIRK"/>
    <property type="match status" value="1"/>
</dbReference>
<name>A0A7C9PEN6_9BURK</name>
<protein>
    <submittedName>
        <fullName evidence="1">DUF535 domain-containing protein</fullName>
    </submittedName>
</protein>
<reference evidence="1 2" key="1">
    <citation type="submission" date="2020-02" db="EMBL/GenBank/DDBJ databases">
        <title>Ideonella bacterium strain TBM-1.</title>
        <authorList>
            <person name="Chen W.-M."/>
        </authorList>
    </citation>
    <scope>NUCLEOTIDE SEQUENCE [LARGE SCALE GENOMIC DNA]</scope>
    <source>
        <strain evidence="1 2">TBM-1</strain>
    </source>
</reference>
<dbReference type="AlphaFoldDB" id="A0A7C9PEN6"/>
<dbReference type="Pfam" id="PF04393">
    <property type="entry name" value="DUF535"/>
    <property type="match status" value="1"/>
</dbReference>
<sequence>MAESEQWNHAGGWVQGMRFICRALGAVHRGQGVTVWVRRVRLMVASARKVHLWRPLAQAKSGPLAELATARPEVLGMLEWPYQHCGWSVEERFRAFYGHYRELQHLAWLRVPLGCRWVLARLDDVYPDLSVQLDRPIWLFREGELSLNLFVGDLRAYTLAFSFDRDERGRRVSRVGGIQGRSVEGAAELYAGLTQALHGCRPRDFMVALLQFICEGAQVEQILAVSDASRHHLHPYFGAGAAKDRSSVYDEIWTDRGGVRGDDGFFRLPARHVARDLAEVPAKKRAQYRRRYALLARLQADIRDIGQLGQPCPDVVTTPAT</sequence>
<proteinExistence type="predicted"/>
<dbReference type="EMBL" id="JAAGOH010000002">
    <property type="protein sequence ID" value="NDY89996.1"/>
    <property type="molecule type" value="Genomic_DNA"/>
</dbReference>
<dbReference type="Proteomes" id="UP000484255">
    <property type="component" value="Unassembled WGS sequence"/>
</dbReference>
<keyword evidence="2" id="KW-1185">Reference proteome</keyword>
<organism evidence="1 2">
    <name type="scientific">Ideonella livida</name>
    <dbReference type="NCBI Taxonomy" id="2707176"/>
    <lineage>
        <taxon>Bacteria</taxon>
        <taxon>Pseudomonadati</taxon>
        <taxon>Pseudomonadota</taxon>
        <taxon>Betaproteobacteria</taxon>
        <taxon>Burkholderiales</taxon>
        <taxon>Sphaerotilaceae</taxon>
        <taxon>Ideonella</taxon>
    </lineage>
</organism>
<comment type="caution">
    <text evidence="1">The sequence shown here is derived from an EMBL/GenBank/DDBJ whole genome shotgun (WGS) entry which is preliminary data.</text>
</comment>
<dbReference type="RefSeq" id="WP_163455862.1">
    <property type="nucleotide sequence ID" value="NZ_JAAGOH010000002.1"/>
</dbReference>
<gene>
    <name evidence="1" type="ORF">G3A44_02175</name>
</gene>